<dbReference type="Pfam" id="PF05649">
    <property type="entry name" value="Peptidase_M13_N"/>
    <property type="match status" value="1"/>
</dbReference>
<dbReference type="Proteomes" id="UP000193920">
    <property type="component" value="Unassembled WGS sequence"/>
</dbReference>
<sequence>MNYKNIHVILSFISLTLMVSSSPIFDGWFFGKSMKNEEDNDDVCSTPECFATSERILKYMNEEVDPCDDFFEFACGNYIKTAVIPDDQSSVSTMLTLYYDNVNIARDILEREYKGINNSTSEQQNLDEKSFNQLKSLYNSCMDEQNIKSKGKKPLVDLLNQLEIYKNKDTYKEVNGLTTLISKLGIYEAPILFGINSMTDLWNSSDKEILLKQTDLGLPSKEYYEQEEAVTKYKEIIKAMLSNILDDENQDSGNFFTKLFGGSDKRDFDKLANSIVEFEKKLINVVIPPEQMYDTSIYQKFNIQSLSEKFPYINWPLYFETIFGLVNMKNTVNENSQIIVYGSTYFDGLNNILKETDVETLTAYAEWRVINVYGNYISDEFKEPLKIMDKLLYGVESEPVRYEYCVNTVDSSMGMALGRFFVDEVFDNNSRKMAEDLLGNIKEVLKERIPKMSWIDKQSSKLAIEKVEAINPKIGYPDFIMDPIKLDEKYKGLEIVNNDFFTNMVNSSKHDVRRILMEVNKPTDKSTWEMTPYTINAYYHPMNSEICFPAGILRDPFFSSTNPSYINYGSIGAVMGHEITHAFDDNGRNFDKNGKLSNWWTNSTTEEFNKLTQCYIEQYGNYTVDGTDGIKLNINGKLTLGENLADNGGLARSYDAYKRSLSKKKSENNNQLLPNLTKYSKDQLFYISYGQTFCSKFRPEYHINQVHSDPHSPNKVRINGPLSNSKEFAKTFKCKSNSPMNPEKKCSMY</sequence>
<evidence type="ECO:0000256" key="6">
    <source>
        <dbReference type="ARBA" id="ARBA00022833"/>
    </source>
</evidence>
<evidence type="ECO:0000256" key="5">
    <source>
        <dbReference type="ARBA" id="ARBA00022801"/>
    </source>
</evidence>
<keyword evidence="6" id="KW-0862">Zinc</keyword>
<dbReference type="Gene3D" id="3.40.390.10">
    <property type="entry name" value="Collagenase (Catalytic Domain)"/>
    <property type="match status" value="1"/>
</dbReference>
<dbReference type="EMBL" id="MCOG01000029">
    <property type="protein sequence ID" value="ORY74403.1"/>
    <property type="molecule type" value="Genomic_DNA"/>
</dbReference>
<dbReference type="GO" id="GO:0016485">
    <property type="term" value="P:protein processing"/>
    <property type="evidence" value="ECO:0007669"/>
    <property type="project" value="TreeGrafter"/>
</dbReference>
<dbReference type="PROSITE" id="PS51885">
    <property type="entry name" value="NEPRILYSIN"/>
    <property type="match status" value="1"/>
</dbReference>
<dbReference type="InterPro" id="IPR024079">
    <property type="entry name" value="MetalloPept_cat_dom_sf"/>
</dbReference>
<dbReference type="InterPro" id="IPR018497">
    <property type="entry name" value="Peptidase_M13_C"/>
</dbReference>
<dbReference type="OrthoDB" id="6475849at2759"/>
<feature type="chain" id="PRO_5013231630" evidence="8">
    <location>
        <begin position="22"/>
        <end position="749"/>
    </location>
</feature>
<keyword evidence="8" id="KW-0732">Signal</keyword>
<evidence type="ECO:0000256" key="7">
    <source>
        <dbReference type="ARBA" id="ARBA00023049"/>
    </source>
</evidence>
<dbReference type="PANTHER" id="PTHR11733">
    <property type="entry name" value="ZINC METALLOPROTEASE FAMILY M13 NEPRILYSIN-RELATED"/>
    <property type="match status" value="1"/>
</dbReference>
<evidence type="ECO:0000259" key="10">
    <source>
        <dbReference type="Pfam" id="PF05649"/>
    </source>
</evidence>
<comment type="similarity">
    <text evidence="2">Belongs to the peptidase M13 family.</text>
</comment>
<dbReference type="InterPro" id="IPR000718">
    <property type="entry name" value="Peptidase_M13"/>
</dbReference>
<dbReference type="CDD" id="cd08662">
    <property type="entry name" value="M13"/>
    <property type="match status" value="1"/>
</dbReference>
<dbReference type="InterPro" id="IPR008753">
    <property type="entry name" value="Peptidase_M13_N"/>
</dbReference>
<evidence type="ECO:0000256" key="1">
    <source>
        <dbReference type="ARBA" id="ARBA00001947"/>
    </source>
</evidence>
<evidence type="ECO:0000256" key="2">
    <source>
        <dbReference type="ARBA" id="ARBA00007357"/>
    </source>
</evidence>
<reference evidence="11 12" key="1">
    <citation type="submission" date="2016-08" db="EMBL/GenBank/DDBJ databases">
        <title>A Parts List for Fungal Cellulosomes Revealed by Comparative Genomics.</title>
        <authorList>
            <consortium name="DOE Joint Genome Institute"/>
            <person name="Haitjema C.H."/>
            <person name="Gilmore S.P."/>
            <person name="Henske J.K."/>
            <person name="Solomon K.V."/>
            <person name="De Groot R."/>
            <person name="Kuo A."/>
            <person name="Mondo S.J."/>
            <person name="Salamov A.A."/>
            <person name="Labutti K."/>
            <person name="Zhao Z."/>
            <person name="Chiniquy J."/>
            <person name="Barry K."/>
            <person name="Brewer H.M."/>
            <person name="Purvine S.O."/>
            <person name="Wright A.T."/>
            <person name="Boxma B."/>
            <person name="Van Alen T."/>
            <person name="Hackstein J.H."/>
            <person name="Baker S.E."/>
            <person name="Grigoriev I.V."/>
            <person name="O'Malley M.A."/>
        </authorList>
    </citation>
    <scope>NUCLEOTIDE SEQUENCE [LARGE SCALE GENOMIC DNA]</scope>
    <source>
        <strain evidence="11 12">G1</strain>
    </source>
</reference>
<comment type="cofactor">
    <cofactor evidence="1">
        <name>Zn(2+)</name>
        <dbReference type="ChEBI" id="CHEBI:29105"/>
    </cofactor>
</comment>
<keyword evidence="7" id="KW-0482">Metalloprotease</keyword>
<evidence type="ECO:0000256" key="8">
    <source>
        <dbReference type="SAM" id="SignalP"/>
    </source>
</evidence>
<dbReference type="GO" id="GO:0046872">
    <property type="term" value="F:metal ion binding"/>
    <property type="evidence" value="ECO:0007669"/>
    <property type="project" value="UniProtKB-KW"/>
</dbReference>
<keyword evidence="5" id="KW-0378">Hydrolase</keyword>
<feature type="signal peptide" evidence="8">
    <location>
        <begin position="1"/>
        <end position="21"/>
    </location>
</feature>
<evidence type="ECO:0000313" key="11">
    <source>
        <dbReference type="EMBL" id="ORY74403.1"/>
    </source>
</evidence>
<keyword evidence="4" id="KW-0479">Metal-binding</keyword>
<feature type="domain" description="Peptidase M13 N-terminal" evidence="10">
    <location>
        <begin position="66"/>
        <end position="477"/>
    </location>
</feature>
<dbReference type="InterPro" id="IPR042089">
    <property type="entry name" value="Peptidase_M13_dom_2"/>
</dbReference>
<dbReference type="PANTHER" id="PTHR11733:SF167">
    <property type="entry name" value="FI17812P1-RELATED"/>
    <property type="match status" value="1"/>
</dbReference>
<proteinExistence type="inferred from homology"/>
<keyword evidence="12" id="KW-1185">Reference proteome</keyword>
<dbReference type="AlphaFoldDB" id="A0A1Y2ES47"/>
<name>A0A1Y2ES47_9FUNG</name>
<accession>A0A1Y2ES47</accession>
<dbReference type="Gene3D" id="1.10.1380.10">
    <property type="entry name" value="Neutral endopeptidase , domain2"/>
    <property type="match status" value="1"/>
</dbReference>
<evidence type="ECO:0000313" key="12">
    <source>
        <dbReference type="Proteomes" id="UP000193920"/>
    </source>
</evidence>
<gene>
    <name evidence="11" type="ORF">LY90DRAFT_699266</name>
</gene>
<dbReference type="PRINTS" id="PR00786">
    <property type="entry name" value="NEPRILYSIN"/>
</dbReference>
<evidence type="ECO:0000259" key="9">
    <source>
        <dbReference type="Pfam" id="PF01431"/>
    </source>
</evidence>
<dbReference type="GO" id="GO:0005886">
    <property type="term" value="C:plasma membrane"/>
    <property type="evidence" value="ECO:0007669"/>
    <property type="project" value="TreeGrafter"/>
</dbReference>
<evidence type="ECO:0000256" key="4">
    <source>
        <dbReference type="ARBA" id="ARBA00022723"/>
    </source>
</evidence>
<evidence type="ECO:0000256" key="3">
    <source>
        <dbReference type="ARBA" id="ARBA00022670"/>
    </source>
</evidence>
<dbReference type="SUPFAM" id="SSF55486">
    <property type="entry name" value="Metalloproteases ('zincins'), catalytic domain"/>
    <property type="match status" value="1"/>
</dbReference>
<keyword evidence="3" id="KW-0645">Protease</keyword>
<dbReference type="STRING" id="1754190.A0A1Y2ES47"/>
<protein>
    <submittedName>
        <fullName evidence="11">Zincin</fullName>
    </submittedName>
</protein>
<dbReference type="Pfam" id="PF01431">
    <property type="entry name" value="Peptidase_M13"/>
    <property type="match status" value="1"/>
</dbReference>
<feature type="domain" description="Peptidase M13 C-terminal" evidence="9">
    <location>
        <begin position="536"/>
        <end position="747"/>
    </location>
</feature>
<comment type="caution">
    <text evidence="11">The sequence shown here is derived from an EMBL/GenBank/DDBJ whole genome shotgun (WGS) entry which is preliminary data.</text>
</comment>
<organism evidence="11 12">
    <name type="scientific">Neocallimastix californiae</name>
    <dbReference type="NCBI Taxonomy" id="1754190"/>
    <lineage>
        <taxon>Eukaryota</taxon>
        <taxon>Fungi</taxon>
        <taxon>Fungi incertae sedis</taxon>
        <taxon>Chytridiomycota</taxon>
        <taxon>Chytridiomycota incertae sedis</taxon>
        <taxon>Neocallimastigomycetes</taxon>
        <taxon>Neocallimastigales</taxon>
        <taxon>Neocallimastigaceae</taxon>
        <taxon>Neocallimastix</taxon>
    </lineage>
</organism>
<dbReference type="GO" id="GO:0004222">
    <property type="term" value="F:metalloendopeptidase activity"/>
    <property type="evidence" value="ECO:0007669"/>
    <property type="project" value="InterPro"/>
</dbReference>